<reference evidence="1" key="1">
    <citation type="journal article" date="2016" name="Nat. Genet.">
        <title>A high-quality carrot genome assembly provides new insights into carotenoid accumulation and asterid genome evolution.</title>
        <authorList>
            <person name="Iorizzo M."/>
            <person name="Ellison S."/>
            <person name="Senalik D."/>
            <person name="Zeng P."/>
            <person name="Satapoomin P."/>
            <person name="Huang J."/>
            <person name="Bowman M."/>
            <person name="Iovene M."/>
            <person name="Sanseverino W."/>
            <person name="Cavagnaro P."/>
            <person name="Yildiz M."/>
            <person name="Macko-Podgorni A."/>
            <person name="Moranska E."/>
            <person name="Grzebelus E."/>
            <person name="Grzebelus D."/>
            <person name="Ashrafi H."/>
            <person name="Zheng Z."/>
            <person name="Cheng S."/>
            <person name="Spooner D."/>
            <person name="Van Deynze A."/>
            <person name="Simon P."/>
        </authorList>
    </citation>
    <scope>NUCLEOTIDE SEQUENCE [LARGE SCALE GENOMIC DNA]</scope>
    <source>
        <tissue evidence="1">Leaf</tissue>
    </source>
</reference>
<gene>
    <name evidence="1" type="ORF">DCAR_022173</name>
    <name evidence="2" type="ORF">DCAR_0623981</name>
</gene>
<accession>A0A161ZRV6</accession>
<organism evidence="1">
    <name type="scientific">Daucus carota subsp. sativus</name>
    <name type="common">Carrot</name>
    <dbReference type="NCBI Taxonomy" id="79200"/>
    <lineage>
        <taxon>Eukaryota</taxon>
        <taxon>Viridiplantae</taxon>
        <taxon>Streptophyta</taxon>
        <taxon>Embryophyta</taxon>
        <taxon>Tracheophyta</taxon>
        <taxon>Spermatophyta</taxon>
        <taxon>Magnoliopsida</taxon>
        <taxon>eudicotyledons</taxon>
        <taxon>Gunneridae</taxon>
        <taxon>Pentapetalae</taxon>
        <taxon>asterids</taxon>
        <taxon>campanulids</taxon>
        <taxon>Apiales</taxon>
        <taxon>Apiaceae</taxon>
        <taxon>Apioideae</taxon>
        <taxon>Scandiceae</taxon>
        <taxon>Daucinae</taxon>
        <taxon>Daucus</taxon>
        <taxon>Daucus sect. Daucus</taxon>
    </lineage>
</organism>
<proteinExistence type="predicted"/>
<dbReference type="AlphaFoldDB" id="A0A161ZRV6"/>
<protein>
    <submittedName>
        <fullName evidence="1">Uncharacterized protein</fullName>
    </submittedName>
</protein>
<reference evidence="2" key="2">
    <citation type="submission" date="2022-03" db="EMBL/GenBank/DDBJ databases">
        <title>Draft title - Genomic analysis of global carrot germplasm unveils the trajectory of domestication and the origin of high carotenoid orange carrot.</title>
        <authorList>
            <person name="Iorizzo M."/>
            <person name="Ellison S."/>
            <person name="Senalik D."/>
            <person name="Macko-Podgorni A."/>
            <person name="Grzebelus D."/>
            <person name="Bostan H."/>
            <person name="Rolling W."/>
            <person name="Curaba J."/>
            <person name="Simon P."/>
        </authorList>
    </citation>
    <scope>NUCLEOTIDE SEQUENCE</scope>
    <source>
        <tissue evidence="2">Leaf</tissue>
    </source>
</reference>
<keyword evidence="3" id="KW-1185">Reference proteome</keyword>
<dbReference type="Proteomes" id="UP000077755">
    <property type="component" value="Chromosome 6"/>
</dbReference>
<evidence type="ECO:0000313" key="2">
    <source>
        <dbReference type="EMBL" id="WOH04571.1"/>
    </source>
</evidence>
<evidence type="ECO:0000313" key="3">
    <source>
        <dbReference type="Proteomes" id="UP000077755"/>
    </source>
</evidence>
<sequence>MLKKNPQPKLHKAPIIIFNSQNTHTQGRTLDRLLAKAADPDIFGVMAMAFHTTGLS</sequence>
<name>A0A161ZRV6_DAUCS</name>
<evidence type="ECO:0000313" key="1">
    <source>
        <dbReference type="EMBL" id="KZM90462.1"/>
    </source>
</evidence>
<dbReference type="Gramene" id="KZM90462">
    <property type="protein sequence ID" value="KZM90462"/>
    <property type="gene ID" value="DCAR_022173"/>
</dbReference>
<dbReference type="EMBL" id="CP093348">
    <property type="protein sequence ID" value="WOH04571.1"/>
    <property type="molecule type" value="Genomic_DNA"/>
</dbReference>
<dbReference type="EMBL" id="LNRQ01000006">
    <property type="protein sequence ID" value="KZM90462.1"/>
    <property type="molecule type" value="Genomic_DNA"/>
</dbReference>